<evidence type="ECO:0000313" key="9">
    <source>
        <dbReference type="Proteomes" id="UP000595091"/>
    </source>
</evidence>
<dbReference type="GO" id="GO:0006304">
    <property type="term" value="P:DNA modification"/>
    <property type="evidence" value="ECO:0007669"/>
    <property type="project" value="InterPro"/>
</dbReference>
<evidence type="ECO:0000259" key="7">
    <source>
        <dbReference type="Pfam" id="PF07669"/>
    </source>
</evidence>
<dbReference type="REBASE" id="451162">
    <property type="entry name" value="M.AurT43ORF4315P"/>
</dbReference>
<dbReference type="GO" id="GO:0009007">
    <property type="term" value="F:site-specific DNA-methyltransferase (adenine-specific) activity"/>
    <property type="evidence" value="ECO:0007669"/>
    <property type="project" value="UniProtKB-EC"/>
</dbReference>
<proteinExistence type="predicted"/>
<comment type="catalytic activity">
    <reaction evidence="5">
        <text>a 2'-deoxyadenosine in DNA + S-adenosyl-L-methionine = an N(6)-methyl-2'-deoxyadenosine in DNA + S-adenosyl-L-homocysteine + H(+)</text>
        <dbReference type="Rhea" id="RHEA:15197"/>
        <dbReference type="Rhea" id="RHEA-COMP:12418"/>
        <dbReference type="Rhea" id="RHEA-COMP:12419"/>
        <dbReference type="ChEBI" id="CHEBI:15378"/>
        <dbReference type="ChEBI" id="CHEBI:57856"/>
        <dbReference type="ChEBI" id="CHEBI:59789"/>
        <dbReference type="ChEBI" id="CHEBI:90615"/>
        <dbReference type="ChEBI" id="CHEBI:90616"/>
        <dbReference type="EC" id="2.1.1.72"/>
    </reaction>
</comment>
<dbReference type="PANTHER" id="PTHR33841">
    <property type="entry name" value="DNA METHYLTRANSFERASE YEEA-RELATED"/>
    <property type="match status" value="1"/>
</dbReference>
<dbReference type="AlphaFoldDB" id="A0A7M1KUN4"/>
<keyword evidence="3 8" id="KW-0808">Transferase</keyword>
<dbReference type="EMBL" id="CP063065">
    <property type="protein sequence ID" value="QOQ79904.1"/>
    <property type="molecule type" value="Genomic_DNA"/>
</dbReference>
<dbReference type="Gene3D" id="3.40.50.150">
    <property type="entry name" value="Vaccinia Virus protein VP39"/>
    <property type="match status" value="1"/>
</dbReference>
<dbReference type="InterPro" id="IPR047939">
    <property type="entry name" value="BREX_1_PglX"/>
</dbReference>
<evidence type="ECO:0000256" key="6">
    <source>
        <dbReference type="SAM" id="Coils"/>
    </source>
</evidence>
<dbReference type="EC" id="2.1.1.72" evidence="1"/>
<evidence type="ECO:0000256" key="4">
    <source>
        <dbReference type="ARBA" id="ARBA00022691"/>
    </source>
</evidence>
<name>A0A7M1KUN4_9LACT</name>
<evidence type="ECO:0000256" key="5">
    <source>
        <dbReference type="ARBA" id="ARBA00047942"/>
    </source>
</evidence>
<feature type="domain" description="Type II methyltransferase M.TaqI-like" evidence="7">
    <location>
        <begin position="343"/>
        <end position="570"/>
    </location>
</feature>
<evidence type="ECO:0000313" key="8">
    <source>
        <dbReference type="EMBL" id="QOQ79904.1"/>
    </source>
</evidence>
<accession>A0A7M1KUN4</accession>
<evidence type="ECO:0000256" key="2">
    <source>
        <dbReference type="ARBA" id="ARBA00022603"/>
    </source>
</evidence>
<keyword evidence="4" id="KW-0949">S-adenosyl-L-methionine</keyword>
<reference evidence="8 9" key="1">
    <citation type="submission" date="2020-10" db="EMBL/GenBank/DDBJ databases">
        <title>Plasmid carrying two tetracycline resistance determinant.</title>
        <authorList>
            <person name="Yang Q."/>
        </authorList>
    </citation>
    <scope>NUCLEOTIDE SEQUENCE [LARGE SCALE GENOMIC DNA]</scope>
    <source>
        <strain evidence="8 9">T43</strain>
    </source>
</reference>
<keyword evidence="2 8" id="KW-0489">Methyltransferase</keyword>
<evidence type="ECO:0000256" key="3">
    <source>
        <dbReference type="ARBA" id="ARBA00022679"/>
    </source>
</evidence>
<gene>
    <name evidence="8" type="primary">pglX</name>
    <name evidence="8" type="ORF">IMX20_04315</name>
</gene>
<dbReference type="InterPro" id="IPR029063">
    <property type="entry name" value="SAM-dependent_MTases_sf"/>
</dbReference>
<evidence type="ECO:0000256" key="1">
    <source>
        <dbReference type="ARBA" id="ARBA00011900"/>
    </source>
</evidence>
<protein>
    <recommendedName>
        <fullName evidence="1">site-specific DNA-methyltransferase (adenine-specific)</fullName>
        <ecNumber evidence="1">2.1.1.72</ecNumber>
    </recommendedName>
</protein>
<organism evidence="8 9">
    <name type="scientific">Aerococcus urinaeequi</name>
    <dbReference type="NCBI Taxonomy" id="51665"/>
    <lineage>
        <taxon>Bacteria</taxon>
        <taxon>Bacillati</taxon>
        <taxon>Bacillota</taxon>
        <taxon>Bacilli</taxon>
        <taxon>Lactobacillales</taxon>
        <taxon>Aerococcaceae</taxon>
        <taxon>Aerococcus</taxon>
    </lineage>
</organism>
<dbReference type="Proteomes" id="UP000595091">
    <property type="component" value="Chromosome"/>
</dbReference>
<dbReference type="PANTHER" id="PTHR33841:SF1">
    <property type="entry name" value="DNA METHYLTRANSFERASE A"/>
    <property type="match status" value="1"/>
</dbReference>
<dbReference type="GO" id="GO:0032259">
    <property type="term" value="P:methylation"/>
    <property type="evidence" value="ECO:0007669"/>
    <property type="project" value="UniProtKB-KW"/>
</dbReference>
<dbReference type="RefSeq" id="WP_197559023.1">
    <property type="nucleotide sequence ID" value="NZ_CP063065.1"/>
</dbReference>
<dbReference type="Pfam" id="PF07669">
    <property type="entry name" value="Eco57I"/>
    <property type="match status" value="1"/>
</dbReference>
<dbReference type="PRINTS" id="PR00507">
    <property type="entry name" value="N12N6MTFRASE"/>
</dbReference>
<dbReference type="SUPFAM" id="SSF53335">
    <property type="entry name" value="S-adenosyl-L-methionine-dependent methyltransferases"/>
    <property type="match status" value="1"/>
</dbReference>
<sequence length="1197" mass="139406">MNQGRLKTFAVEARRELLEKVALQARKIGVTEDSIKDASVESSDALIINGQHLSKAERIQRNKLIRRIKETSFEQVIEEAAYTWFNRFVALRFMEVNDYLPTRVRVLSSLDGGNEPDMMKEALSLGLDIDNEKVYEMKLNNQDDELFKSLIIAHCNDLNDYLPFMFGTIEDYTEILFPEGLLNTDSFVRIMTNTQVFPEDDWYEVEIIGWIYQFYISEEKDRVFSKKGKYEAEDIPAATQLFTPDWIVKYLVQNSVGRKWLESHPEHSELSKNWKYYINHEDDEYQEKISNFVDENLKIEELKVLDPAMGSGHILVYAFDLLYEIYIENGYTRNEIPRLILENNLYGLEIDDRAYQLASFSLVMKALQYDNRFLIKIQRRKLDMNIAAIQETNNIPEYTIQVLSGEDSGSVYDSVERFFNQYKNAKTYGSLIKVDIDDTSIIEERVNEITLQPLDNILITEEVNYITNEVNKLVKQNEILSSKYDVLVMNPPYMSSSSMNDVLKKFVNKEYPRSKSDMFATFMELDHLLNDSALYAAINMHSWMFLSSFENLRNHIISSKQIDSMLHLGTRAFQEIGGEVVQTTAFVLRNYRINDLSGTYIRLVELNNSLLKSDKIKEAVANPDVTYRYTFNQNNFKEIPGSPLAYWASDPIIKDFQRGIPMSELLELPVGLFTTNNNKFLRLWWEPLYDDIKLDANSVDALLDSNKKWVPYNKGGSRRQWYGNYDYLVNFQNSGKNISEYRKEKNQSFKLPGFNYYFKESITWGLITSGGFSIRYRSPGSVFDVSGMSGFTDDKNLLLYLIGLTSTKISDYIFKMINPTINLQSGDFKKMPVIINNKQKILIVDIVKNSIELSRLDWNLFETSWNFDNSPLINYQEDSPLIEESYNNLVKVTIERFSQLKKNEEELNRIFIDIYGLQDELSPEVSDRDITITKIYDESKDVPAEIKGNQYVLTKKDVIQQFISYAVGCMFGRYSLDEEGLTYAGGEFDASRYETYSVVEDNIIPITSDVYLEDDLVNRFAKFVETVYGKETLEENLNFIAEALGQKKNESSRDTIHDYFLNDFFKDHAKMYSVTGSGRRPIYWKFTSGKENAFNCFIYMHRYDKTTISRIRTEYLHDVQQRLETRKIDLDQILNSDASTTELNKARKEMKTVEKQLAELIAYDEKLRHMADQQIEIDLDDGFKVNYPKFKGLVEKV</sequence>
<feature type="coiled-coil region" evidence="6">
    <location>
        <begin position="1136"/>
        <end position="1163"/>
    </location>
</feature>
<dbReference type="NCBIfam" id="NF033452">
    <property type="entry name" value="BREX_1_MTaseX"/>
    <property type="match status" value="1"/>
</dbReference>
<dbReference type="InterPro" id="IPR050953">
    <property type="entry name" value="N4_N6_ade-DNA_methylase"/>
</dbReference>
<keyword evidence="6" id="KW-0175">Coiled coil</keyword>
<dbReference type="PROSITE" id="PS00092">
    <property type="entry name" value="N6_MTASE"/>
    <property type="match status" value="1"/>
</dbReference>
<dbReference type="InterPro" id="IPR011639">
    <property type="entry name" value="MethylTrfase_TaqI-like_dom"/>
</dbReference>
<dbReference type="GO" id="GO:0003676">
    <property type="term" value="F:nucleic acid binding"/>
    <property type="evidence" value="ECO:0007669"/>
    <property type="project" value="InterPro"/>
</dbReference>
<dbReference type="InterPro" id="IPR002052">
    <property type="entry name" value="DNA_methylase_N6_adenine_CS"/>
</dbReference>